<evidence type="ECO:0000256" key="1">
    <source>
        <dbReference type="ARBA" id="ARBA00011764"/>
    </source>
</evidence>
<evidence type="ECO:0000313" key="5">
    <source>
        <dbReference type="Proteomes" id="UP000695022"/>
    </source>
</evidence>
<evidence type="ECO:0000256" key="3">
    <source>
        <dbReference type="ARBA" id="ARBA00025466"/>
    </source>
</evidence>
<feature type="domain" description="Myb-like" evidence="4">
    <location>
        <begin position="12"/>
        <end position="84"/>
    </location>
</feature>
<gene>
    <name evidence="6" type="primary">LOC106817852</name>
</gene>
<proteinExistence type="predicted"/>
<dbReference type="InterPro" id="IPR028002">
    <property type="entry name" value="Myb_DNA-bind_5"/>
</dbReference>
<evidence type="ECO:0000256" key="2">
    <source>
        <dbReference type="ARBA" id="ARBA00016807"/>
    </source>
</evidence>
<evidence type="ECO:0000259" key="4">
    <source>
        <dbReference type="PROSITE" id="PS50090"/>
    </source>
</evidence>
<dbReference type="PANTHER" id="PTHR23098:SF16">
    <property type="entry name" value="REGULATORY PROTEIN ZESTE"/>
    <property type="match status" value="1"/>
</dbReference>
<dbReference type="InterPro" id="IPR001005">
    <property type="entry name" value="SANT/Myb"/>
</dbReference>
<comment type="subunit">
    <text evidence="1">Self-associates forming complexes of several hundred monomers.</text>
</comment>
<keyword evidence="5" id="KW-1185">Reference proteome</keyword>
<organism evidence="5 6">
    <name type="scientific">Priapulus caudatus</name>
    <name type="common">Priapulid worm</name>
    <dbReference type="NCBI Taxonomy" id="37621"/>
    <lineage>
        <taxon>Eukaryota</taxon>
        <taxon>Metazoa</taxon>
        <taxon>Ecdysozoa</taxon>
        <taxon>Scalidophora</taxon>
        <taxon>Priapulida</taxon>
        <taxon>Priapulimorpha</taxon>
        <taxon>Priapulimorphida</taxon>
        <taxon>Priapulidae</taxon>
        <taxon>Priapulus</taxon>
    </lineage>
</organism>
<protein>
    <recommendedName>
        <fullName evidence="2">Regulatory protein zeste</fullName>
    </recommendedName>
</protein>
<evidence type="ECO:0000313" key="6">
    <source>
        <dbReference type="RefSeq" id="XP_014678043.1"/>
    </source>
</evidence>
<dbReference type="PROSITE" id="PS50090">
    <property type="entry name" value="MYB_LIKE"/>
    <property type="match status" value="1"/>
</dbReference>
<comment type="function">
    <text evidence="3">Involved in transvection phenomena (= synapsis-dependent gene expression), where the synaptic pairing of chromosomes carrying genes with which zeste interacts influences the expression of these genes. Zeste binds to DNA and stimulates transcription from a nearby promoter.</text>
</comment>
<name>A0ABM1F0S2_PRICU</name>
<dbReference type="Proteomes" id="UP000695022">
    <property type="component" value="Unplaced"/>
</dbReference>
<sequence>MEFESERPLASAEAKRRPNWRREEIEVLAEACLERQDVVRGRLSNNLTVNQKNDNWREIADSVNAIGMMDRHPAECKIKWTNYTSELRKKERHNATEARRTGGGQPSVIQFSDIESQVIEGYIPPEIIYGVTEGVEITGTSTADASGVAILEPVIVAGPGPGPRQASPLRKRARKSTESSFEKEYLQLKRQEQIERCVIISGSSCNFHY</sequence>
<accession>A0ABM1F0S2</accession>
<dbReference type="PANTHER" id="PTHR23098">
    <property type="entry name" value="AGAP001331-PA-RELATED"/>
    <property type="match status" value="1"/>
</dbReference>
<reference evidence="6" key="1">
    <citation type="submission" date="2025-08" db="UniProtKB">
        <authorList>
            <consortium name="RefSeq"/>
        </authorList>
    </citation>
    <scope>IDENTIFICATION</scope>
</reference>
<dbReference type="RefSeq" id="XP_014678043.1">
    <property type="nucleotide sequence ID" value="XM_014822557.1"/>
</dbReference>
<dbReference type="GeneID" id="106817852"/>
<dbReference type="Pfam" id="PF13873">
    <property type="entry name" value="Myb_DNA-bind_5"/>
    <property type="match status" value="1"/>
</dbReference>
<dbReference type="Gene3D" id="1.10.10.60">
    <property type="entry name" value="Homeodomain-like"/>
    <property type="match status" value="1"/>
</dbReference>